<organism evidence="1 2">
    <name type="scientific">Methylococcus capsulatus</name>
    <dbReference type="NCBI Taxonomy" id="414"/>
    <lineage>
        <taxon>Bacteria</taxon>
        <taxon>Pseudomonadati</taxon>
        <taxon>Pseudomonadota</taxon>
        <taxon>Gammaproteobacteria</taxon>
        <taxon>Methylococcales</taxon>
        <taxon>Methylococcaceae</taxon>
        <taxon>Methylococcus</taxon>
    </lineage>
</organism>
<dbReference type="RefSeq" id="WP_274517084.1">
    <property type="nucleotide sequence ID" value="NZ_OX458332.1"/>
</dbReference>
<protein>
    <submittedName>
        <fullName evidence="1">Uncharacterized protein</fullName>
    </submittedName>
</protein>
<evidence type="ECO:0000313" key="2">
    <source>
        <dbReference type="Proteomes" id="UP001158598"/>
    </source>
</evidence>
<accession>A0AA35UQZ6</accession>
<name>A0AA35UQZ6_METCP</name>
<dbReference type="AlphaFoldDB" id="A0AA35UQZ6"/>
<gene>
    <name evidence="1" type="ORF">MCNOR_2103</name>
</gene>
<evidence type="ECO:0000313" key="1">
    <source>
        <dbReference type="EMBL" id="CAI8829540.1"/>
    </source>
</evidence>
<sequence>MGSWTDPPDGGAVAPGGDFVLKRESLPGWEQVRERAFRAG</sequence>
<dbReference type="EMBL" id="OX458332">
    <property type="protein sequence ID" value="CAI8829540.1"/>
    <property type="molecule type" value="Genomic_DNA"/>
</dbReference>
<proteinExistence type="predicted"/>
<dbReference type="Proteomes" id="UP001158598">
    <property type="component" value="Chromosome"/>
</dbReference>
<reference evidence="1" key="1">
    <citation type="submission" date="2023-03" db="EMBL/GenBank/DDBJ databases">
        <authorList>
            <person name="Pearce D."/>
        </authorList>
    </citation>
    <scope>NUCLEOTIDE SEQUENCE</scope>
    <source>
        <strain evidence="1">Mc</strain>
    </source>
</reference>